<dbReference type="AlphaFoldDB" id="A0A2W5IER1"/>
<dbReference type="InterPro" id="IPR029447">
    <property type="entry name" value="DUF4439"/>
</dbReference>
<dbReference type="SUPFAM" id="SSF47240">
    <property type="entry name" value="Ferritin-like"/>
    <property type="match status" value="1"/>
</dbReference>
<organism evidence="3 4">
    <name type="scientific">Lawsonella clevelandensis</name>
    <dbReference type="NCBI Taxonomy" id="1528099"/>
    <lineage>
        <taxon>Bacteria</taxon>
        <taxon>Bacillati</taxon>
        <taxon>Actinomycetota</taxon>
        <taxon>Actinomycetes</taxon>
        <taxon>Mycobacteriales</taxon>
        <taxon>Lawsonellaceae</taxon>
        <taxon>Lawsonella</taxon>
    </lineage>
</organism>
<accession>A0A2W5IER1</accession>
<gene>
    <name evidence="3" type="ORF">DI579_01250</name>
</gene>
<feature type="domain" description="DUF4439" evidence="2">
    <location>
        <begin position="19"/>
        <end position="155"/>
    </location>
</feature>
<dbReference type="Proteomes" id="UP000248606">
    <property type="component" value="Unassembled WGS sequence"/>
</dbReference>
<proteinExistence type="predicted"/>
<evidence type="ECO:0000259" key="2">
    <source>
        <dbReference type="Pfam" id="PF14530"/>
    </source>
</evidence>
<dbReference type="EMBL" id="QFOZ01000001">
    <property type="protein sequence ID" value="PZP89818.1"/>
    <property type="molecule type" value="Genomic_DNA"/>
</dbReference>
<evidence type="ECO:0000313" key="4">
    <source>
        <dbReference type="Proteomes" id="UP000248606"/>
    </source>
</evidence>
<dbReference type="InterPro" id="IPR012347">
    <property type="entry name" value="Ferritin-like"/>
</dbReference>
<protein>
    <recommendedName>
        <fullName evidence="2">DUF4439 domain-containing protein</fullName>
    </recommendedName>
</protein>
<dbReference type="InterPro" id="IPR009078">
    <property type="entry name" value="Ferritin-like_SF"/>
</dbReference>
<feature type="compositionally biased region" description="Polar residues" evidence="1">
    <location>
        <begin position="211"/>
        <end position="221"/>
    </location>
</feature>
<dbReference type="Pfam" id="PF14530">
    <property type="entry name" value="DUF4439"/>
    <property type="match status" value="1"/>
</dbReference>
<feature type="region of interest" description="Disordered" evidence="1">
    <location>
        <begin position="149"/>
        <end position="221"/>
    </location>
</feature>
<feature type="compositionally biased region" description="Low complexity" evidence="1">
    <location>
        <begin position="171"/>
        <end position="187"/>
    </location>
</feature>
<dbReference type="Gene3D" id="1.20.1260.10">
    <property type="match status" value="1"/>
</dbReference>
<feature type="compositionally biased region" description="Low complexity" evidence="1">
    <location>
        <begin position="195"/>
        <end position="210"/>
    </location>
</feature>
<dbReference type="CDD" id="cd00657">
    <property type="entry name" value="Ferritin_like"/>
    <property type="match status" value="1"/>
</dbReference>
<evidence type="ECO:0000256" key="1">
    <source>
        <dbReference type="SAM" id="MobiDB-lite"/>
    </source>
</evidence>
<comment type="caution">
    <text evidence="3">The sequence shown here is derived from an EMBL/GenBank/DDBJ whole genome shotgun (WGS) entry which is preliminary data.</text>
</comment>
<reference evidence="3 4" key="1">
    <citation type="submission" date="2017-08" db="EMBL/GenBank/DDBJ databases">
        <title>Infants hospitalized years apart are colonized by the same room-sourced microbial strains.</title>
        <authorList>
            <person name="Brooks B."/>
            <person name="Olm M.R."/>
            <person name="Firek B.A."/>
            <person name="Baker R."/>
            <person name="Thomas B.C."/>
            <person name="Morowitz M.J."/>
            <person name="Banfield J.F."/>
        </authorList>
    </citation>
    <scope>NUCLEOTIDE SEQUENCE [LARGE SCALE GENOMIC DNA]</scope>
    <source>
        <strain evidence="3">S2_006_000_R1_57</strain>
    </source>
</reference>
<evidence type="ECO:0000313" key="3">
    <source>
        <dbReference type="EMBL" id="PZP89818.1"/>
    </source>
</evidence>
<name>A0A2W5IER1_9ACTN</name>
<sequence>MQCSCKGGALMASDTDAKALGEALRSEYSAIFGYGVVSAYVSDTYNSSVATVWSAHRARRDRIIHIIESSDEDLPQPEVAYTSTKKVWDSLTAMQLAARIEDDCSIAWVNALQQCSTPDGRQLAMRALLHTAEWTARWRIAAGTTPSVDAFPGLHRSKGKDLHEVDPGAQPSPTLPTISSHSTTTSPENDRTVLSTPSSTTMMSSTMTPSNKVSPSSLSDR</sequence>